<proteinExistence type="predicted"/>
<feature type="domain" description="Sulfatase-modifying factor enzyme-like" evidence="1">
    <location>
        <begin position="215"/>
        <end position="362"/>
    </location>
</feature>
<accession>A0ABW8AZ77</accession>
<sequence>MSRLFIYDENMTDERAKITVAKMAAISDIVAPEKEYIQHSAQGAVTIMAGCVIAVGENAVFKTAETVLTKANLDQGSDFVHGSDYYIYICDPGTDAQDELYLISLNSSWPDGDAWDDTNTRKIGGFHYGRVRNTDDYGRAVNASGSVRGSGWESNTRVDILPNSVWTTKHRPKCDPSGMVYLGNALWGDIYLSSDDGANGLQSVYGGTPITGTEGLNWYIAGERARRVGKRLPDYMEFTVAADGSPQGLDASNANGHTATTNKARTAVGKIANAISALNICDLVGNVWKWLNELLHDPTAASAAWYDVFGGGYGQAYMYSSTGLHALFGGGDWHYGVHCGSRTVNCNYYPWNVGTNIGVWCVCDSL</sequence>
<reference evidence="3 4" key="1">
    <citation type="submission" date="2024-08" db="EMBL/GenBank/DDBJ databases">
        <authorList>
            <person name="Vancuren S.J."/>
            <person name="Allen-Vercoe E."/>
        </authorList>
    </citation>
    <scope>NUCLEOTIDE SEQUENCE [LARGE SCALE GENOMIC DNA]</scope>
    <source>
        <strain evidence="3 4">16-6-I_42_FAA</strain>
    </source>
</reference>
<name>A0ABW8AZ77_9FIRM</name>
<feature type="domain" description="Major tropism determinant second" evidence="2">
    <location>
        <begin position="36"/>
        <end position="153"/>
    </location>
</feature>
<dbReference type="InterPro" id="IPR005532">
    <property type="entry name" value="SUMF_dom"/>
</dbReference>
<dbReference type="RefSeq" id="WP_396569896.1">
    <property type="nucleotide sequence ID" value="NZ_JBITRD010000011.1"/>
</dbReference>
<protein>
    <submittedName>
        <fullName evidence="3">SUMF1/EgtB/PvdO family nonheme iron enzyme</fullName>
    </submittedName>
</protein>
<evidence type="ECO:0000259" key="2">
    <source>
        <dbReference type="Pfam" id="PF21916"/>
    </source>
</evidence>
<dbReference type="SUPFAM" id="SSF141658">
    <property type="entry name" value="Bacteriophage trimeric proteins domain"/>
    <property type="match status" value="1"/>
</dbReference>
<dbReference type="InterPro" id="IPR042095">
    <property type="entry name" value="SUMF_sf"/>
</dbReference>
<gene>
    <name evidence="3" type="ORF">ACIF0M_09050</name>
</gene>
<organism evidence="3 4">
    <name type="scientific">Dorea amylophila</name>
    <dbReference type="NCBI Taxonomy" id="2981789"/>
    <lineage>
        <taxon>Bacteria</taxon>
        <taxon>Bacillati</taxon>
        <taxon>Bacillota</taxon>
        <taxon>Clostridia</taxon>
        <taxon>Lachnospirales</taxon>
        <taxon>Lachnospiraceae</taxon>
        <taxon>Dorea</taxon>
    </lineage>
</organism>
<dbReference type="SUPFAM" id="SSF56436">
    <property type="entry name" value="C-type lectin-like"/>
    <property type="match status" value="1"/>
</dbReference>
<keyword evidence="4" id="KW-1185">Reference proteome</keyword>
<dbReference type="Gene3D" id="3.90.1580.10">
    <property type="entry name" value="paralog of FGE (formylglycine-generating enzyme)"/>
    <property type="match status" value="1"/>
</dbReference>
<dbReference type="Pfam" id="PF21916">
    <property type="entry name" value="mtd_2nd"/>
    <property type="match status" value="1"/>
</dbReference>
<dbReference type="InterPro" id="IPR054114">
    <property type="entry name" value="Mtd_2nd"/>
</dbReference>
<dbReference type="InterPro" id="IPR016187">
    <property type="entry name" value="CTDL_fold"/>
</dbReference>
<evidence type="ECO:0000313" key="3">
    <source>
        <dbReference type="EMBL" id="MFI7845689.1"/>
    </source>
</evidence>
<dbReference type="EMBL" id="JBITRD010000011">
    <property type="protein sequence ID" value="MFI7845689.1"/>
    <property type="molecule type" value="Genomic_DNA"/>
</dbReference>
<evidence type="ECO:0000259" key="1">
    <source>
        <dbReference type="Pfam" id="PF03781"/>
    </source>
</evidence>
<comment type="caution">
    <text evidence="3">The sequence shown here is derived from an EMBL/GenBank/DDBJ whole genome shotgun (WGS) entry which is preliminary data.</text>
</comment>
<dbReference type="Pfam" id="PF03781">
    <property type="entry name" value="FGE-sulfatase"/>
    <property type="match status" value="1"/>
</dbReference>
<dbReference type="Proteomes" id="UP001614216">
    <property type="component" value="Unassembled WGS sequence"/>
</dbReference>
<dbReference type="Gene3D" id="2.80.20.10">
    <property type="entry name" value="Tail fiber receptor-binding protein"/>
    <property type="match status" value="1"/>
</dbReference>
<evidence type="ECO:0000313" key="4">
    <source>
        <dbReference type="Proteomes" id="UP001614216"/>
    </source>
</evidence>